<dbReference type="SUPFAM" id="SSF53335">
    <property type="entry name" value="S-adenosyl-L-methionine-dependent methyltransferases"/>
    <property type="match status" value="1"/>
</dbReference>
<proteinExistence type="predicted"/>
<organism evidence="1 2">
    <name type="scientific">Polarella glacialis</name>
    <name type="common">Dinoflagellate</name>
    <dbReference type="NCBI Taxonomy" id="89957"/>
    <lineage>
        <taxon>Eukaryota</taxon>
        <taxon>Sar</taxon>
        <taxon>Alveolata</taxon>
        <taxon>Dinophyceae</taxon>
        <taxon>Suessiales</taxon>
        <taxon>Suessiaceae</taxon>
        <taxon>Polarella</taxon>
    </lineage>
</organism>
<evidence type="ECO:0000313" key="2">
    <source>
        <dbReference type="Proteomes" id="UP000654075"/>
    </source>
</evidence>
<dbReference type="Pfam" id="PF10294">
    <property type="entry name" value="Methyltransf_16"/>
    <property type="match status" value="1"/>
</dbReference>
<dbReference type="AlphaFoldDB" id="A0A813DGP7"/>
<dbReference type="OMA" id="AYEWRED"/>
<evidence type="ECO:0008006" key="3">
    <source>
        <dbReference type="Google" id="ProtNLM"/>
    </source>
</evidence>
<feature type="non-terminal residue" evidence="1">
    <location>
        <position position="268"/>
    </location>
</feature>
<gene>
    <name evidence="1" type="ORF">PGLA1383_LOCUS4084</name>
</gene>
<dbReference type="InterPro" id="IPR029063">
    <property type="entry name" value="SAM-dependent_MTases_sf"/>
</dbReference>
<dbReference type="Gene3D" id="3.40.50.150">
    <property type="entry name" value="Vaccinia Virus protein VP39"/>
    <property type="match status" value="1"/>
</dbReference>
<protein>
    <recommendedName>
        <fullName evidence="3">Calmodulin-lysine N-methyltransferase</fullName>
    </recommendedName>
</protein>
<dbReference type="Proteomes" id="UP000654075">
    <property type="component" value="Unassembled WGS sequence"/>
</dbReference>
<reference evidence="1" key="1">
    <citation type="submission" date="2021-02" db="EMBL/GenBank/DDBJ databases">
        <authorList>
            <person name="Dougan E. K."/>
            <person name="Rhodes N."/>
            <person name="Thang M."/>
            <person name="Chan C."/>
        </authorList>
    </citation>
    <scope>NUCLEOTIDE SEQUENCE</scope>
</reference>
<accession>A0A813DGP7</accession>
<sequence>LSSGQSCAISESPAQGIGFQVWRAAGALCHHLALEASDLTGRKVLELGAGCGLVGICCGHLGADVTLTDQASVLPILRHNVQQNELPAESPGSLRVHALHWGCDVSQELPLPREGFDLIVGSDLTYFEHLHEALLLTLLQLVRSPGTEVLLAHTRRREEFERWLDRFEVFFETRLLREIPALQTVPLGSADEGAACKGGPAADDSATIAIYSLRLRGTELLSEQELDQMLMERNDQSQLLARLAMLESDIATIEAEEEEEGELDSASK</sequence>
<dbReference type="InterPro" id="IPR019410">
    <property type="entry name" value="Methyltransf_16"/>
</dbReference>
<dbReference type="OrthoDB" id="413520at2759"/>
<keyword evidence="2" id="KW-1185">Reference proteome</keyword>
<name>A0A813DGP7_POLGL</name>
<evidence type="ECO:0000313" key="1">
    <source>
        <dbReference type="EMBL" id="CAE8585170.1"/>
    </source>
</evidence>
<dbReference type="EMBL" id="CAJNNV010001490">
    <property type="protein sequence ID" value="CAE8585170.1"/>
    <property type="molecule type" value="Genomic_DNA"/>
</dbReference>
<comment type="caution">
    <text evidence="1">The sequence shown here is derived from an EMBL/GenBank/DDBJ whole genome shotgun (WGS) entry which is preliminary data.</text>
</comment>
<dbReference type="PANTHER" id="PTHR14614">
    <property type="entry name" value="HEPATOCELLULAR CARCINOMA-ASSOCIATED ANTIGEN"/>
    <property type="match status" value="1"/>
</dbReference>
<dbReference type="PANTHER" id="PTHR14614:SF132">
    <property type="entry name" value="PROTEIN-LYSINE METHYLTRANSFERASE C42C1.13"/>
    <property type="match status" value="1"/>
</dbReference>